<dbReference type="Pfam" id="PF12706">
    <property type="entry name" value="Lactamase_B_2"/>
    <property type="match status" value="1"/>
</dbReference>
<organism evidence="2">
    <name type="scientific">marine sediment metagenome</name>
    <dbReference type="NCBI Taxonomy" id="412755"/>
    <lineage>
        <taxon>unclassified sequences</taxon>
        <taxon>metagenomes</taxon>
        <taxon>ecological metagenomes</taxon>
    </lineage>
</organism>
<reference evidence="2" key="1">
    <citation type="journal article" date="2014" name="Front. Microbiol.">
        <title>High frequency of phylogenetically diverse reductive dehalogenase-homologous genes in deep subseafloor sedimentary metagenomes.</title>
        <authorList>
            <person name="Kawai M."/>
            <person name="Futagami T."/>
            <person name="Toyoda A."/>
            <person name="Takaki Y."/>
            <person name="Nishi S."/>
            <person name="Hori S."/>
            <person name="Arai W."/>
            <person name="Tsubouchi T."/>
            <person name="Morono Y."/>
            <person name="Uchiyama I."/>
            <person name="Ito T."/>
            <person name="Fujiyama A."/>
            <person name="Inagaki F."/>
            <person name="Takami H."/>
        </authorList>
    </citation>
    <scope>NUCLEOTIDE SEQUENCE</scope>
    <source>
        <strain evidence="2">Expedition CK06-06</strain>
    </source>
</reference>
<comment type="caution">
    <text evidence="2">The sequence shown here is derived from an EMBL/GenBank/DDBJ whole genome shotgun (WGS) entry which is preliminary data.</text>
</comment>
<feature type="non-terminal residue" evidence="2">
    <location>
        <position position="1"/>
    </location>
</feature>
<dbReference type="PANTHER" id="PTHR43546">
    <property type="entry name" value="UPF0173 METAL-DEPENDENT HYDROLASE MJ1163-RELATED"/>
    <property type="match status" value="1"/>
</dbReference>
<name>X0YMS0_9ZZZZ</name>
<dbReference type="Gene3D" id="3.60.15.10">
    <property type="entry name" value="Ribonuclease Z/Hydroxyacylglutathione hydrolase-like"/>
    <property type="match status" value="1"/>
</dbReference>
<evidence type="ECO:0000313" key="2">
    <source>
        <dbReference type="EMBL" id="GAG57589.1"/>
    </source>
</evidence>
<dbReference type="InterPro" id="IPR050114">
    <property type="entry name" value="UPF0173_UPF0282_UlaG_hydrolase"/>
</dbReference>
<dbReference type="InterPro" id="IPR036866">
    <property type="entry name" value="RibonucZ/Hydroxyglut_hydro"/>
</dbReference>
<feature type="domain" description="Metallo-beta-lactamase" evidence="1">
    <location>
        <begin position="14"/>
        <end position="218"/>
    </location>
</feature>
<dbReference type="EMBL" id="BART01004837">
    <property type="protein sequence ID" value="GAG57589.1"/>
    <property type="molecule type" value="Genomic_DNA"/>
</dbReference>
<dbReference type="SUPFAM" id="SSF56281">
    <property type="entry name" value="Metallo-hydrolase/oxidoreductase"/>
    <property type="match status" value="1"/>
</dbReference>
<protein>
    <recommendedName>
        <fullName evidence="1">Metallo-beta-lactamase domain-containing protein</fullName>
    </recommendedName>
</protein>
<dbReference type="InterPro" id="IPR001279">
    <property type="entry name" value="Metallo-B-lactamas"/>
</dbReference>
<proteinExistence type="predicted"/>
<sequence length="258" mass="28969">WLGQAGFALRYGRRAFLIDPYLSDSLAKKYRGQIFPHERMMPVPLAPEALQEIDWVFCTHRHTDHMDPTTLTSLLRSSGCRVVVPCAVLGHILENIGPAADRTTCVNAGQSVMLDENIGLHPIPAAHESLTVNTKGEHYFLGYILQLGDIRIYHSGDCVPYDDLETILRGLKPDIALLSVNGRDTYRRSHNVPGNFHFEEALVLCQNTGIAYLIPHHYGMFEFNSVDPNDLQRKIDAAFLPVNVVLPQLNRAYCFSKS</sequence>
<evidence type="ECO:0000259" key="1">
    <source>
        <dbReference type="Pfam" id="PF12706"/>
    </source>
</evidence>
<gene>
    <name evidence="2" type="ORF">S01H4_11762</name>
</gene>
<dbReference type="AlphaFoldDB" id="X0YMS0"/>
<accession>X0YMS0</accession>